<dbReference type="InterPro" id="IPR023214">
    <property type="entry name" value="HAD_sf"/>
</dbReference>
<name>A0ABS8P6X4_9PSEU</name>
<organism evidence="1 2">
    <name type="scientific">Actinomycetospora endophytica</name>
    <dbReference type="NCBI Taxonomy" id="2291215"/>
    <lineage>
        <taxon>Bacteria</taxon>
        <taxon>Bacillati</taxon>
        <taxon>Actinomycetota</taxon>
        <taxon>Actinomycetes</taxon>
        <taxon>Pseudonocardiales</taxon>
        <taxon>Pseudonocardiaceae</taxon>
        <taxon>Actinomycetospora</taxon>
    </lineage>
</organism>
<reference evidence="1 2" key="1">
    <citation type="submission" date="2021-11" db="EMBL/GenBank/DDBJ databases">
        <title>Draft genome sequence of Actinomycetospora sp. SF1 isolated from the rhizosphere soil.</title>
        <authorList>
            <person name="Duangmal K."/>
            <person name="Chantavorakit T."/>
        </authorList>
    </citation>
    <scope>NUCLEOTIDE SEQUENCE [LARGE SCALE GENOMIC DNA]</scope>
    <source>
        <strain evidence="1 2">TBRC 5722</strain>
    </source>
</reference>
<dbReference type="RefSeq" id="WP_230731208.1">
    <property type="nucleotide sequence ID" value="NZ_JAJNDB010000001.1"/>
</dbReference>
<dbReference type="EMBL" id="JAJNDB010000001">
    <property type="protein sequence ID" value="MCD2193295.1"/>
    <property type="molecule type" value="Genomic_DNA"/>
</dbReference>
<dbReference type="NCBIfam" id="TIGR01484">
    <property type="entry name" value="HAD-SF-IIB"/>
    <property type="match status" value="1"/>
</dbReference>
<comment type="caution">
    <text evidence="1">The sequence shown here is derived from an EMBL/GenBank/DDBJ whole genome shotgun (WGS) entry which is preliminary data.</text>
</comment>
<keyword evidence="1" id="KW-0378">Hydrolase</keyword>
<evidence type="ECO:0000313" key="2">
    <source>
        <dbReference type="Proteomes" id="UP001199469"/>
    </source>
</evidence>
<dbReference type="PANTHER" id="PTHR10000">
    <property type="entry name" value="PHOSPHOSERINE PHOSPHATASE"/>
    <property type="match status" value="1"/>
</dbReference>
<protein>
    <submittedName>
        <fullName evidence="1">Cof-type HAD-IIB family hydrolase</fullName>
    </submittedName>
</protein>
<dbReference type="Gene3D" id="3.40.50.1000">
    <property type="entry name" value="HAD superfamily/HAD-like"/>
    <property type="match status" value="1"/>
</dbReference>
<dbReference type="Pfam" id="PF08282">
    <property type="entry name" value="Hydrolase_3"/>
    <property type="match status" value="1"/>
</dbReference>
<dbReference type="SUPFAM" id="SSF56784">
    <property type="entry name" value="HAD-like"/>
    <property type="match status" value="1"/>
</dbReference>
<dbReference type="Proteomes" id="UP001199469">
    <property type="component" value="Unassembled WGS sequence"/>
</dbReference>
<accession>A0ABS8P6X4</accession>
<sequence length="266" mass="27951">MRSPRLVASDVDGTLLGADGHPGPRLLAVLDRMRDAGVPLVLATGRPPRWILPVCDAIGLRGLCVAANGAVLWDAGTDEVLEAAEFDRDVLVEVIDRLRVALPGAGLAVERVPRPGVAEFCCEPAYEHAWPNSDHVEVPAAELTAEPAVKVLARRRGIASDVLARAVRAGLGELVDVTFSAGGGLVECSVRGVTKAHGLAQAAVHLGVDADAVVAFGDMPNDLEMLRWAGHGVAMGNAHPELHAAADEVTAHHDEDGVALVLERWF</sequence>
<proteinExistence type="predicted"/>
<gene>
    <name evidence="1" type="ORF">LQ327_07835</name>
</gene>
<dbReference type="InterPro" id="IPR006379">
    <property type="entry name" value="HAD-SF_hydro_IIB"/>
</dbReference>
<keyword evidence="2" id="KW-1185">Reference proteome</keyword>
<dbReference type="Gene3D" id="3.30.1240.10">
    <property type="match status" value="1"/>
</dbReference>
<evidence type="ECO:0000313" key="1">
    <source>
        <dbReference type="EMBL" id="MCD2193295.1"/>
    </source>
</evidence>
<dbReference type="InterPro" id="IPR036412">
    <property type="entry name" value="HAD-like_sf"/>
</dbReference>
<dbReference type="PANTHER" id="PTHR10000:SF8">
    <property type="entry name" value="HAD SUPERFAMILY HYDROLASE-LIKE, TYPE 3"/>
    <property type="match status" value="1"/>
</dbReference>
<dbReference type="GO" id="GO:0016787">
    <property type="term" value="F:hydrolase activity"/>
    <property type="evidence" value="ECO:0007669"/>
    <property type="project" value="UniProtKB-KW"/>
</dbReference>